<dbReference type="Pfam" id="PF11848">
    <property type="entry name" value="DUF3368"/>
    <property type="match status" value="1"/>
</dbReference>
<dbReference type="InterPro" id="IPR021799">
    <property type="entry name" value="PIN-like_prokaryotic"/>
</dbReference>
<dbReference type="SUPFAM" id="SSF88723">
    <property type="entry name" value="PIN domain-like"/>
    <property type="match status" value="1"/>
</dbReference>
<reference evidence="1 2" key="1">
    <citation type="journal article" date="2017" name="ISME J.">
        <title>Energy and carbon metabolisms in a deep terrestrial subsurface fluid microbial community.</title>
        <authorList>
            <person name="Momper L."/>
            <person name="Jungbluth S.P."/>
            <person name="Lee M.D."/>
            <person name="Amend J.P."/>
        </authorList>
    </citation>
    <scope>NUCLEOTIDE SEQUENCE [LARGE SCALE GENOMIC DNA]</scope>
    <source>
        <strain evidence="1">SURF_26</strain>
    </source>
</reference>
<dbReference type="Proteomes" id="UP000266426">
    <property type="component" value="Unassembled WGS sequence"/>
</dbReference>
<gene>
    <name evidence="1" type="ORF">C4541_05010</name>
</gene>
<accession>A0A3A4R1M9</accession>
<sequence>MKKNPVKCIILDANILIDFLKSDRGVLKLISTELYEICVPSVVLHEVTQLNQEQCNFFKLSILEPSLEELMEAMVYNDQCLSFPDKVCLILSKGKGYICVTNDKRLRQACEQEKVECIWGLQLILLLNQKGKLTKEHATKILFKIHETNKYIKHEIVTACVSKLI</sequence>
<protein>
    <submittedName>
        <fullName evidence="1">Type II toxin-antitoxin system VapC family toxin</fullName>
    </submittedName>
</protein>
<proteinExistence type="predicted"/>
<organism evidence="1 2">
    <name type="scientific">Candidatus Auribacter fodinae</name>
    <dbReference type="NCBI Taxonomy" id="2093366"/>
    <lineage>
        <taxon>Bacteria</taxon>
        <taxon>Pseudomonadati</taxon>
        <taxon>Candidatus Auribacterota</taxon>
        <taxon>Candidatus Auribacteria</taxon>
        <taxon>Candidatus Auribacterales</taxon>
        <taxon>Candidatus Auribacteraceae</taxon>
        <taxon>Candidatus Auribacter</taxon>
    </lineage>
</organism>
<comment type="caution">
    <text evidence="1">The sequence shown here is derived from an EMBL/GenBank/DDBJ whole genome shotgun (WGS) entry which is preliminary data.</text>
</comment>
<dbReference type="InterPro" id="IPR029060">
    <property type="entry name" value="PIN-like_dom_sf"/>
</dbReference>
<dbReference type="AlphaFoldDB" id="A0A3A4R1M9"/>
<name>A0A3A4R1M9_9BACT</name>
<evidence type="ECO:0000313" key="1">
    <source>
        <dbReference type="EMBL" id="RJP59994.1"/>
    </source>
</evidence>
<dbReference type="EMBL" id="QZJZ01000037">
    <property type="protein sequence ID" value="RJP59994.1"/>
    <property type="molecule type" value="Genomic_DNA"/>
</dbReference>
<dbReference type="Gene3D" id="3.40.50.1010">
    <property type="entry name" value="5'-nuclease"/>
    <property type="match status" value="1"/>
</dbReference>
<evidence type="ECO:0000313" key="2">
    <source>
        <dbReference type="Proteomes" id="UP000266426"/>
    </source>
</evidence>